<reference evidence="1 2" key="1">
    <citation type="submission" date="2020-07" db="EMBL/GenBank/DDBJ databases">
        <title>Complete genome sequence for Sandaracinobacter sp. M6.</title>
        <authorList>
            <person name="Tang Y."/>
            <person name="Liu Q."/>
            <person name="Guo Z."/>
            <person name="Lei P."/>
            <person name="Huang B."/>
        </authorList>
    </citation>
    <scope>NUCLEOTIDE SEQUENCE [LARGE SCALE GENOMIC DNA]</scope>
    <source>
        <strain evidence="1 2">M6</strain>
    </source>
</reference>
<organism evidence="1 2">
    <name type="scientific">Sandaracinobacteroides saxicola</name>
    <dbReference type="NCBI Taxonomy" id="2759707"/>
    <lineage>
        <taxon>Bacteria</taxon>
        <taxon>Pseudomonadati</taxon>
        <taxon>Pseudomonadota</taxon>
        <taxon>Alphaproteobacteria</taxon>
        <taxon>Sphingomonadales</taxon>
        <taxon>Sphingosinicellaceae</taxon>
        <taxon>Sandaracinobacteroides</taxon>
    </lineage>
</organism>
<dbReference type="Pfam" id="PF13376">
    <property type="entry name" value="OmdA"/>
    <property type="match status" value="1"/>
</dbReference>
<dbReference type="InterPro" id="IPR015018">
    <property type="entry name" value="DUF1905"/>
</dbReference>
<name>A0A7G5IIN3_9SPHN</name>
<accession>A0A7G5IIN3</accession>
<dbReference type="KEGG" id="sand:H3309_01565"/>
<evidence type="ECO:0000313" key="1">
    <source>
        <dbReference type="EMBL" id="QMW23225.1"/>
    </source>
</evidence>
<protein>
    <submittedName>
        <fullName evidence="1">DUF1905 domain-containing protein</fullName>
    </submittedName>
</protein>
<dbReference type="InterPro" id="IPR037079">
    <property type="entry name" value="AF2212/PG0164-like_sf"/>
</dbReference>
<sequence>MSAQKFRTRILAGQTKNVTGIEVPPHVIDALGAGQRPRLKVRLNGYEYISTVGKMDGKFMISLSAQHREAAGLKGDDEVDVTLELAEAPTPAIVPDDVASALRSAGLEASFESAAPSRRKEWLRQIEEAKTPETRARRIAKIVDALRG</sequence>
<proteinExistence type="predicted"/>
<keyword evidence="2" id="KW-1185">Reference proteome</keyword>
<dbReference type="RefSeq" id="WP_182296884.1">
    <property type="nucleotide sequence ID" value="NZ_CP059851.1"/>
</dbReference>
<dbReference type="SUPFAM" id="SSF141694">
    <property type="entry name" value="AF2212/PG0164-like"/>
    <property type="match status" value="1"/>
</dbReference>
<evidence type="ECO:0000313" key="2">
    <source>
        <dbReference type="Proteomes" id="UP000515292"/>
    </source>
</evidence>
<dbReference type="Gene3D" id="2.40.30.100">
    <property type="entry name" value="AF2212/PG0164-like"/>
    <property type="match status" value="1"/>
</dbReference>
<gene>
    <name evidence="1" type="ORF">H3309_01565</name>
</gene>
<dbReference type="Proteomes" id="UP000515292">
    <property type="component" value="Chromosome"/>
</dbReference>
<dbReference type="AlphaFoldDB" id="A0A7G5IIN3"/>
<dbReference type="Pfam" id="PF08922">
    <property type="entry name" value="DUF1905"/>
    <property type="match status" value="1"/>
</dbReference>
<dbReference type="EMBL" id="CP059851">
    <property type="protein sequence ID" value="QMW23225.1"/>
    <property type="molecule type" value="Genomic_DNA"/>
</dbReference>